<dbReference type="InterPro" id="IPR017861">
    <property type="entry name" value="KAE1/TsaD"/>
</dbReference>
<protein>
    <recommendedName>
        <fullName evidence="7">tRNA N6-adenosine threonylcarbamoyltransferase</fullName>
        <ecNumber evidence="7">2.3.1.234</ecNumber>
    </recommendedName>
    <alternativeName>
        <fullName evidence="7">N6-L-threonylcarbamoyladenine synthase</fullName>
        <shortName evidence="7">t(6)A synthase</shortName>
    </alternativeName>
    <alternativeName>
        <fullName evidence="7">t(6)A37 threonylcarbamoyladenosine biosynthesis protein TsaD</fullName>
    </alternativeName>
    <alternativeName>
        <fullName evidence="7">tRNA threonylcarbamoyladenosine biosynthesis protein TsaD</fullName>
    </alternativeName>
</protein>
<evidence type="ECO:0000313" key="9">
    <source>
        <dbReference type="EMBL" id="QYX73807.1"/>
    </source>
</evidence>
<evidence type="ECO:0000256" key="1">
    <source>
        <dbReference type="ARBA" id="ARBA00022679"/>
    </source>
</evidence>
<accession>A0ABX8XF76</accession>
<feature type="binding site" evidence="7">
    <location>
        <position position="300"/>
    </location>
    <ligand>
        <name>Fe cation</name>
        <dbReference type="ChEBI" id="CHEBI:24875"/>
    </ligand>
</feature>
<evidence type="ECO:0000256" key="6">
    <source>
        <dbReference type="ARBA" id="ARBA00048117"/>
    </source>
</evidence>
<feature type="binding site" evidence="7">
    <location>
        <position position="115"/>
    </location>
    <ligand>
        <name>Fe cation</name>
        <dbReference type="ChEBI" id="CHEBI:24875"/>
    </ligand>
</feature>
<comment type="similarity">
    <text evidence="7">Belongs to the KAE1 / TsaD family.</text>
</comment>
<comment type="subcellular location">
    <subcellularLocation>
        <location evidence="7">Cytoplasm</location>
    </subcellularLocation>
</comment>
<feature type="domain" description="Gcp-like" evidence="8">
    <location>
        <begin position="24"/>
        <end position="307"/>
    </location>
</feature>
<dbReference type="PRINTS" id="PR00789">
    <property type="entry name" value="OSIALOPTASE"/>
</dbReference>
<dbReference type="EMBL" id="CP080635">
    <property type="protein sequence ID" value="QYX73807.1"/>
    <property type="molecule type" value="Genomic_DNA"/>
</dbReference>
<feature type="binding site" evidence="7">
    <location>
        <position position="272"/>
    </location>
    <ligand>
        <name>substrate</name>
    </ligand>
</feature>
<dbReference type="NCBIfam" id="TIGR03723">
    <property type="entry name" value="T6A_TsaD_YgjD"/>
    <property type="match status" value="1"/>
</dbReference>
<dbReference type="Gene3D" id="3.30.420.40">
    <property type="match status" value="2"/>
</dbReference>
<feature type="binding site" evidence="7">
    <location>
        <position position="180"/>
    </location>
    <ligand>
        <name>substrate</name>
    </ligand>
</feature>
<comment type="catalytic activity">
    <reaction evidence="6 7">
        <text>L-threonylcarbamoyladenylate + adenosine(37) in tRNA = N(6)-L-threonylcarbamoyladenosine(37) in tRNA + AMP + H(+)</text>
        <dbReference type="Rhea" id="RHEA:37059"/>
        <dbReference type="Rhea" id="RHEA-COMP:10162"/>
        <dbReference type="Rhea" id="RHEA-COMP:10163"/>
        <dbReference type="ChEBI" id="CHEBI:15378"/>
        <dbReference type="ChEBI" id="CHEBI:73682"/>
        <dbReference type="ChEBI" id="CHEBI:74411"/>
        <dbReference type="ChEBI" id="CHEBI:74418"/>
        <dbReference type="ChEBI" id="CHEBI:456215"/>
        <dbReference type="EC" id="2.3.1.234"/>
    </reaction>
</comment>
<sequence>MRVLGIETSCDETGIAVYDDKLGLLSHALYSQVKLHADYGGVVPELASRDHVRKIVPLIRQALKNADTKIADLDGIAYTKGPGLIGALLVGACVGRSLAFAWNKPAIGVHHMEGHLLAPMLEEDAPEFPFVALLVSGGHSMLVKVDGIGLYEVLGESVDDAAGEAFDKTAKLMGLDYPGGPRLAKLAATGVPAGYQFPRPMTDRPGLDFSFSGLKTFTANTIAAEPDDEQTRANIARAFEEAVVDTLAIKCRRALKLTGYNRLVIAGGVSANTRLRATLAEVMTSIGGKVYYPRGEFCTDNGAMIAYAGLQRLKAGQREDLAVKGQPRWPLDTLPPLF</sequence>
<dbReference type="InterPro" id="IPR043129">
    <property type="entry name" value="ATPase_NBD"/>
</dbReference>
<dbReference type="Proteomes" id="UP000827084">
    <property type="component" value="Chromosome"/>
</dbReference>
<dbReference type="GO" id="GO:0061711">
    <property type="term" value="F:tRNA N(6)-L-threonylcarbamoyladenine synthase activity"/>
    <property type="evidence" value="ECO:0007669"/>
    <property type="project" value="UniProtKB-EC"/>
</dbReference>
<evidence type="ECO:0000256" key="7">
    <source>
        <dbReference type="HAMAP-Rule" id="MF_01445"/>
    </source>
</evidence>
<organism evidence="9 10">
    <name type="scientific">Shewanella putrefaciens</name>
    <name type="common">Pseudomonas putrefaciens</name>
    <dbReference type="NCBI Taxonomy" id="24"/>
    <lineage>
        <taxon>Bacteria</taxon>
        <taxon>Pseudomonadati</taxon>
        <taxon>Pseudomonadota</taxon>
        <taxon>Gammaproteobacteria</taxon>
        <taxon>Alteromonadales</taxon>
        <taxon>Shewanellaceae</taxon>
        <taxon>Shewanella</taxon>
    </lineage>
</organism>
<dbReference type="PANTHER" id="PTHR11735:SF6">
    <property type="entry name" value="TRNA N6-ADENOSINE THREONYLCARBAMOYLTRANSFERASE, MITOCHONDRIAL"/>
    <property type="match status" value="1"/>
</dbReference>
<keyword evidence="5 7" id="KW-0012">Acyltransferase</keyword>
<dbReference type="HAMAP" id="MF_01445">
    <property type="entry name" value="TsaD"/>
    <property type="match status" value="1"/>
</dbReference>
<dbReference type="CDD" id="cd24133">
    <property type="entry name" value="ASKHA_NBD_TsaD_bac"/>
    <property type="match status" value="1"/>
</dbReference>
<keyword evidence="2 7" id="KW-0819">tRNA processing</keyword>
<dbReference type="InterPro" id="IPR022450">
    <property type="entry name" value="TsaD"/>
</dbReference>
<feature type="binding site" evidence="7">
    <location>
        <begin position="134"/>
        <end position="138"/>
    </location>
    <ligand>
        <name>substrate</name>
    </ligand>
</feature>
<keyword evidence="10" id="KW-1185">Reference proteome</keyword>
<comment type="caution">
    <text evidence="7">Lacks conserved residue(s) required for the propagation of feature annotation.</text>
</comment>
<dbReference type="InterPro" id="IPR000905">
    <property type="entry name" value="Gcp-like_dom"/>
</dbReference>
<reference evidence="9 10" key="1">
    <citation type="submission" date="2021-08" db="EMBL/GenBank/DDBJ databases">
        <title>Shewanella putrefaciens YZ-J, complete genome.</title>
        <authorList>
            <person name="Yi Z."/>
        </authorList>
    </citation>
    <scope>NUCLEOTIDE SEQUENCE [LARGE SCALE GENOMIC DNA]</scope>
    <source>
        <strain evidence="9 10">YZ-J</strain>
    </source>
</reference>
<name>A0ABX8XF76_SHEPU</name>
<keyword evidence="1 7" id="KW-0808">Transferase</keyword>
<dbReference type="PROSITE" id="PS01016">
    <property type="entry name" value="GLYCOPROTEASE"/>
    <property type="match status" value="1"/>
</dbReference>
<dbReference type="RefSeq" id="WP_011790325.1">
    <property type="nucleotide sequence ID" value="NZ_BMPK01000002.1"/>
</dbReference>
<evidence type="ECO:0000256" key="3">
    <source>
        <dbReference type="ARBA" id="ARBA00022723"/>
    </source>
</evidence>
<dbReference type="NCBIfam" id="TIGR00329">
    <property type="entry name" value="gcp_kae1"/>
    <property type="match status" value="1"/>
</dbReference>
<keyword evidence="7" id="KW-0963">Cytoplasm</keyword>
<dbReference type="GeneID" id="67442625"/>
<evidence type="ECO:0000256" key="5">
    <source>
        <dbReference type="ARBA" id="ARBA00023315"/>
    </source>
</evidence>
<evidence type="ECO:0000256" key="4">
    <source>
        <dbReference type="ARBA" id="ARBA00023004"/>
    </source>
</evidence>
<keyword evidence="3 7" id="KW-0479">Metal-binding</keyword>
<keyword evidence="4 7" id="KW-0408">Iron</keyword>
<dbReference type="EC" id="2.3.1.234" evidence="7"/>
<dbReference type="Pfam" id="PF00814">
    <property type="entry name" value="TsaD"/>
    <property type="match status" value="1"/>
</dbReference>
<feature type="binding site" evidence="7">
    <location>
        <position position="111"/>
    </location>
    <ligand>
        <name>Fe cation</name>
        <dbReference type="ChEBI" id="CHEBI:24875"/>
    </ligand>
</feature>
<comment type="cofactor">
    <cofactor evidence="7">
        <name>Fe(2+)</name>
        <dbReference type="ChEBI" id="CHEBI:29033"/>
    </cofactor>
    <text evidence="7">Binds 1 Fe(2+) ion per subunit.</text>
</comment>
<feature type="binding site" evidence="7">
    <location>
        <position position="167"/>
    </location>
    <ligand>
        <name>substrate</name>
    </ligand>
</feature>
<dbReference type="PANTHER" id="PTHR11735">
    <property type="entry name" value="TRNA N6-ADENOSINE THREONYLCARBAMOYLTRANSFERASE"/>
    <property type="match status" value="1"/>
</dbReference>
<dbReference type="SUPFAM" id="SSF53067">
    <property type="entry name" value="Actin-like ATPase domain"/>
    <property type="match status" value="2"/>
</dbReference>
<evidence type="ECO:0000259" key="8">
    <source>
        <dbReference type="Pfam" id="PF00814"/>
    </source>
</evidence>
<evidence type="ECO:0000313" key="10">
    <source>
        <dbReference type="Proteomes" id="UP000827084"/>
    </source>
</evidence>
<evidence type="ECO:0000256" key="2">
    <source>
        <dbReference type="ARBA" id="ARBA00022694"/>
    </source>
</evidence>
<gene>
    <name evidence="7 9" type="primary">tsaD</name>
    <name evidence="9" type="ORF">K3G22_05155</name>
</gene>
<comment type="function">
    <text evidence="7">Required for the formation of a threonylcarbamoyl group on adenosine at position 37 (t(6)A37) in tRNAs that read codons beginning with adenine. Is involved in the transfer of the threonylcarbamoyl moiety of threonylcarbamoyl-AMP (TC-AMP) to the N6 group of A37, together with TsaE and TsaB. TsaD likely plays a direct catalytic role in this reaction.</text>
</comment>
<dbReference type="InterPro" id="IPR017860">
    <property type="entry name" value="Peptidase_M22_CS"/>
</dbReference>
<proteinExistence type="inferred from homology"/>